<dbReference type="AlphaFoldDB" id="A0A8H4RIN2"/>
<name>A0A8H4RIN2_9HELO</name>
<proteinExistence type="predicted"/>
<organism evidence="2 3">
    <name type="scientific">Cudoniella acicularis</name>
    <dbReference type="NCBI Taxonomy" id="354080"/>
    <lineage>
        <taxon>Eukaryota</taxon>
        <taxon>Fungi</taxon>
        <taxon>Dikarya</taxon>
        <taxon>Ascomycota</taxon>
        <taxon>Pezizomycotina</taxon>
        <taxon>Leotiomycetes</taxon>
        <taxon>Helotiales</taxon>
        <taxon>Tricladiaceae</taxon>
        <taxon>Cudoniella</taxon>
    </lineage>
</organism>
<keyword evidence="3" id="KW-1185">Reference proteome</keyword>
<dbReference type="EMBL" id="JAAMPI010000751">
    <property type="protein sequence ID" value="KAF4628867.1"/>
    <property type="molecule type" value="Genomic_DNA"/>
</dbReference>
<protein>
    <submittedName>
        <fullName evidence="2">Uncharacterized protein</fullName>
    </submittedName>
</protein>
<feature type="compositionally biased region" description="Polar residues" evidence="1">
    <location>
        <begin position="166"/>
        <end position="176"/>
    </location>
</feature>
<accession>A0A8H4RIN2</accession>
<feature type="region of interest" description="Disordered" evidence="1">
    <location>
        <begin position="264"/>
        <end position="311"/>
    </location>
</feature>
<evidence type="ECO:0000313" key="2">
    <source>
        <dbReference type="EMBL" id="KAF4628867.1"/>
    </source>
</evidence>
<evidence type="ECO:0000313" key="3">
    <source>
        <dbReference type="Proteomes" id="UP000566819"/>
    </source>
</evidence>
<sequence>MDTNSIAFDNHRGQSSMSVLRQYTDDRSVVMNKISDSSIMESTVLTQLPEWDNIEGAYITLLNPTEDGDWLRMVLNKAPQTTYRLEDPADSHLPALIQRDRRTISVTRTKHGGIIANRHRQQPKPLSFSNGVVTQSTSSPRHLLRHRSANMNLRSETGGRPFDNYTGRSPQNISQPSMRYNMDQRRRHESMVQLSSSSRQLGTEFFRTLKDQMLAYANTYQQNNDTVSPSLVPSAAAYIPTTSLDTQLRPRDEDIFGRTLVEDASATARKKEQHDDGNRESNPSTPKRIPFAIPLHPAPQTYRTQVRETHL</sequence>
<comment type="caution">
    <text evidence="2">The sequence shown here is derived from an EMBL/GenBank/DDBJ whole genome shotgun (WGS) entry which is preliminary data.</text>
</comment>
<reference evidence="2 3" key="1">
    <citation type="submission" date="2020-03" db="EMBL/GenBank/DDBJ databases">
        <title>Draft Genome Sequence of Cudoniella acicularis.</title>
        <authorList>
            <person name="Buettner E."/>
            <person name="Kellner H."/>
        </authorList>
    </citation>
    <scope>NUCLEOTIDE SEQUENCE [LARGE SCALE GENOMIC DNA]</scope>
    <source>
        <strain evidence="2 3">DSM 108380</strain>
    </source>
</reference>
<feature type="region of interest" description="Disordered" evidence="1">
    <location>
        <begin position="153"/>
        <end position="176"/>
    </location>
</feature>
<evidence type="ECO:0000256" key="1">
    <source>
        <dbReference type="SAM" id="MobiDB-lite"/>
    </source>
</evidence>
<feature type="compositionally biased region" description="Basic and acidic residues" evidence="1">
    <location>
        <begin position="269"/>
        <end position="279"/>
    </location>
</feature>
<gene>
    <name evidence="2" type="ORF">G7Y89_g9282</name>
</gene>
<dbReference type="Proteomes" id="UP000566819">
    <property type="component" value="Unassembled WGS sequence"/>
</dbReference>